<gene>
    <name evidence="4" type="ORF">PLXY2_LOCUS14184</name>
</gene>
<keyword evidence="2" id="KW-0677">Repeat</keyword>
<keyword evidence="5" id="KW-1185">Reference proteome</keyword>
<dbReference type="PROSITE" id="PS50082">
    <property type="entry name" value="WD_REPEATS_2"/>
    <property type="match status" value="1"/>
</dbReference>
<feature type="repeat" description="WD" evidence="3">
    <location>
        <begin position="260"/>
        <end position="291"/>
    </location>
</feature>
<dbReference type="PANTHER" id="PTHR22847">
    <property type="entry name" value="WD40 REPEAT PROTEIN"/>
    <property type="match status" value="1"/>
</dbReference>
<dbReference type="Proteomes" id="UP000653454">
    <property type="component" value="Unassembled WGS sequence"/>
</dbReference>
<dbReference type="PANTHER" id="PTHR22847:SF637">
    <property type="entry name" value="WD REPEAT DOMAIN 5B"/>
    <property type="match status" value="1"/>
</dbReference>
<protein>
    <submittedName>
        <fullName evidence="4">(diamondback moth) hypothetical protein</fullName>
    </submittedName>
</protein>
<evidence type="ECO:0000313" key="5">
    <source>
        <dbReference type="Proteomes" id="UP000653454"/>
    </source>
</evidence>
<proteinExistence type="predicted"/>
<sequence>MSSITWEAADIGFIATDVTSDHVADFVDSLNILNLTQYNGIVNNFDRILDLILCNDYVSVSSGATGVNAPARGAAGEVAVTALALAPGTHRLYTAAGDKLRLWDLRMLECVSKMWSGHAAAVMCLAAAARGGGDLLCTGSKDHYVRAAHCAPTHGLCQQCLECVSKMWSGHCAAVMCMAAAARGGGDLLCTGSKDHYVRAAHCAPTHGSWDVGARRLLEPPHYDGVQALALCGDTLYSASRDSSLKRWSLTDNCLTHGVMNAHKGWVTGVASIGDDLLATCGRDAAVRLWDTQLRPAARAAAAPHAAHALASHPDPQLMTIYTAGKLVLLLVICVVEIMDFKKMTALAAATCACGAWATSAERRDRGIHPLPWIPIIPGIPPRPGTVRGGGYTRRSRPLLAHASAVTAAPAPSLRAARPPPPRLAVTSSLSPLCATRRRHCC</sequence>
<dbReference type="EMBL" id="CAJHNJ030000118">
    <property type="protein sequence ID" value="CAG9135895.1"/>
    <property type="molecule type" value="Genomic_DNA"/>
</dbReference>
<dbReference type="InterPro" id="IPR015943">
    <property type="entry name" value="WD40/YVTN_repeat-like_dom_sf"/>
</dbReference>
<name>A0A8S4G439_PLUXY</name>
<dbReference type="SMART" id="SM00320">
    <property type="entry name" value="WD40"/>
    <property type="match status" value="5"/>
</dbReference>
<evidence type="ECO:0000256" key="3">
    <source>
        <dbReference type="PROSITE-ProRule" id="PRU00221"/>
    </source>
</evidence>
<evidence type="ECO:0000313" key="4">
    <source>
        <dbReference type="EMBL" id="CAG9135895.1"/>
    </source>
</evidence>
<dbReference type="GO" id="GO:1990234">
    <property type="term" value="C:transferase complex"/>
    <property type="evidence" value="ECO:0007669"/>
    <property type="project" value="UniProtKB-ARBA"/>
</dbReference>
<comment type="caution">
    <text evidence="4">The sequence shown here is derived from an EMBL/GenBank/DDBJ whole genome shotgun (WGS) entry which is preliminary data.</text>
</comment>
<dbReference type="Gene3D" id="2.130.10.10">
    <property type="entry name" value="YVTN repeat-like/Quinoprotein amine dehydrogenase"/>
    <property type="match status" value="2"/>
</dbReference>
<evidence type="ECO:0000256" key="2">
    <source>
        <dbReference type="ARBA" id="ARBA00022737"/>
    </source>
</evidence>
<dbReference type="InterPro" id="IPR036322">
    <property type="entry name" value="WD40_repeat_dom_sf"/>
</dbReference>
<evidence type="ECO:0000256" key="1">
    <source>
        <dbReference type="ARBA" id="ARBA00022574"/>
    </source>
</evidence>
<dbReference type="SUPFAM" id="SSF50978">
    <property type="entry name" value="WD40 repeat-like"/>
    <property type="match status" value="1"/>
</dbReference>
<organism evidence="4 5">
    <name type="scientific">Plutella xylostella</name>
    <name type="common">Diamondback moth</name>
    <name type="synonym">Plutella maculipennis</name>
    <dbReference type="NCBI Taxonomy" id="51655"/>
    <lineage>
        <taxon>Eukaryota</taxon>
        <taxon>Metazoa</taxon>
        <taxon>Ecdysozoa</taxon>
        <taxon>Arthropoda</taxon>
        <taxon>Hexapoda</taxon>
        <taxon>Insecta</taxon>
        <taxon>Pterygota</taxon>
        <taxon>Neoptera</taxon>
        <taxon>Endopterygota</taxon>
        <taxon>Lepidoptera</taxon>
        <taxon>Glossata</taxon>
        <taxon>Ditrysia</taxon>
        <taxon>Yponomeutoidea</taxon>
        <taxon>Plutellidae</taxon>
        <taxon>Plutella</taxon>
    </lineage>
</organism>
<dbReference type="Pfam" id="PF00400">
    <property type="entry name" value="WD40"/>
    <property type="match status" value="3"/>
</dbReference>
<accession>A0A8S4G439</accession>
<reference evidence="4" key="1">
    <citation type="submission" date="2020-11" db="EMBL/GenBank/DDBJ databases">
        <authorList>
            <person name="Whiteford S."/>
        </authorList>
    </citation>
    <scope>NUCLEOTIDE SEQUENCE</scope>
</reference>
<dbReference type="AlphaFoldDB" id="A0A8S4G439"/>
<dbReference type="InterPro" id="IPR001680">
    <property type="entry name" value="WD40_rpt"/>
</dbReference>
<keyword evidence="1 3" id="KW-0853">WD repeat</keyword>